<feature type="domain" description="Coenzyme PQQ synthesis protein F-like C-terminal lobe" evidence="19">
    <location>
        <begin position="776"/>
        <end position="873"/>
    </location>
</feature>
<feature type="domain" description="Peptidase M16 C-terminal" evidence="17">
    <location>
        <begin position="215"/>
        <end position="391"/>
    </location>
</feature>
<dbReference type="PROSITE" id="PS00143">
    <property type="entry name" value="INSULINASE"/>
    <property type="match status" value="1"/>
</dbReference>
<dbReference type="STRING" id="1838286.Verru16b_00710"/>
<dbReference type="PATRIC" id="fig|1838286.3.peg.717"/>
<keyword evidence="8 20" id="KW-0378">Hydrolase</keyword>
<dbReference type="InterPro" id="IPR054734">
    <property type="entry name" value="PqqF-like_C_4"/>
</dbReference>
<evidence type="ECO:0000256" key="3">
    <source>
        <dbReference type="ARBA" id="ARBA00007261"/>
    </source>
</evidence>
<comment type="function">
    <text evidence="2">Endopeptidase that degrades small peptides of less than 7 kDa, such as glucagon and insulin.</text>
</comment>
<dbReference type="InterPro" id="IPR011765">
    <property type="entry name" value="Pept_M16_N"/>
</dbReference>
<evidence type="ECO:0000259" key="19">
    <source>
        <dbReference type="Pfam" id="PF22456"/>
    </source>
</evidence>
<evidence type="ECO:0000313" key="20">
    <source>
        <dbReference type="EMBL" id="AOS43658.1"/>
    </source>
</evidence>
<dbReference type="PANTHER" id="PTHR43690:SF18">
    <property type="entry name" value="INSULIN-DEGRADING ENZYME-RELATED"/>
    <property type="match status" value="1"/>
</dbReference>
<evidence type="ECO:0000256" key="9">
    <source>
        <dbReference type="ARBA" id="ARBA00022833"/>
    </source>
</evidence>
<evidence type="ECO:0000313" key="21">
    <source>
        <dbReference type="Proteomes" id="UP000095228"/>
    </source>
</evidence>
<dbReference type="Proteomes" id="UP000095228">
    <property type="component" value="Chromosome"/>
</dbReference>
<evidence type="ECO:0000256" key="5">
    <source>
        <dbReference type="ARBA" id="ARBA00017565"/>
    </source>
</evidence>
<keyword evidence="10" id="KW-0482">Metalloprotease</keyword>
<comment type="cofactor">
    <cofactor evidence="1">
        <name>Zn(2+)</name>
        <dbReference type="ChEBI" id="CHEBI:29105"/>
    </cofactor>
</comment>
<name>A0A1D8ARY4_9BACT</name>
<dbReference type="Pfam" id="PF00675">
    <property type="entry name" value="Peptidase_M16"/>
    <property type="match status" value="1"/>
</dbReference>
<evidence type="ECO:0000256" key="1">
    <source>
        <dbReference type="ARBA" id="ARBA00001947"/>
    </source>
</evidence>
<dbReference type="GO" id="GO:0046872">
    <property type="term" value="F:metal ion binding"/>
    <property type="evidence" value="ECO:0007669"/>
    <property type="project" value="UniProtKB-KW"/>
</dbReference>
<dbReference type="GO" id="GO:0005737">
    <property type="term" value="C:cytoplasm"/>
    <property type="evidence" value="ECO:0007669"/>
    <property type="project" value="UniProtKB-ARBA"/>
</dbReference>
<dbReference type="GO" id="GO:0006508">
    <property type="term" value="P:proteolysis"/>
    <property type="evidence" value="ECO:0007669"/>
    <property type="project" value="UniProtKB-KW"/>
</dbReference>
<dbReference type="InterPro" id="IPR007863">
    <property type="entry name" value="Peptidase_M16_C"/>
</dbReference>
<dbReference type="InterPro" id="IPR011249">
    <property type="entry name" value="Metalloenz_LuxS/M16"/>
</dbReference>
<evidence type="ECO:0000259" key="18">
    <source>
        <dbReference type="Pfam" id="PF16187"/>
    </source>
</evidence>
<protein>
    <recommendedName>
        <fullName evidence="5">Protease 3</fullName>
        <ecNumber evidence="4">3.4.24.55</ecNumber>
    </recommendedName>
    <alternativeName>
        <fullName evidence="13">Pitrilysin</fullName>
    </alternativeName>
    <alternativeName>
        <fullName evidence="12">Protease III</fullName>
    </alternativeName>
    <alternativeName>
        <fullName evidence="11">Protease pi</fullName>
    </alternativeName>
</protein>
<dbReference type="Pfam" id="PF16187">
    <property type="entry name" value="Peptidase_M16_M"/>
    <property type="match status" value="1"/>
</dbReference>
<dbReference type="SUPFAM" id="SSF63411">
    <property type="entry name" value="LuxS/MPP-like metallohydrolase"/>
    <property type="match status" value="4"/>
</dbReference>
<dbReference type="Pfam" id="PF05193">
    <property type="entry name" value="Peptidase_M16_C"/>
    <property type="match status" value="1"/>
</dbReference>
<dbReference type="KEGG" id="obg:Verru16b_00710"/>
<keyword evidence="6 20" id="KW-0645">Protease</keyword>
<evidence type="ECO:0000256" key="2">
    <source>
        <dbReference type="ARBA" id="ARBA00002184"/>
    </source>
</evidence>
<evidence type="ECO:0000256" key="7">
    <source>
        <dbReference type="ARBA" id="ARBA00022723"/>
    </source>
</evidence>
<keyword evidence="7" id="KW-0479">Metal-binding</keyword>
<accession>A0A1D8ARY4</accession>
<dbReference type="EC" id="3.4.24.55" evidence="4"/>
<keyword evidence="21" id="KW-1185">Reference proteome</keyword>
<evidence type="ECO:0000259" key="16">
    <source>
        <dbReference type="Pfam" id="PF00675"/>
    </source>
</evidence>
<evidence type="ECO:0000256" key="4">
    <source>
        <dbReference type="ARBA" id="ARBA00012449"/>
    </source>
</evidence>
<organism evidence="20 21">
    <name type="scientific">Lacunisphaera limnophila</name>
    <dbReference type="NCBI Taxonomy" id="1838286"/>
    <lineage>
        <taxon>Bacteria</taxon>
        <taxon>Pseudomonadati</taxon>
        <taxon>Verrucomicrobiota</taxon>
        <taxon>Opitutia</taxon>
        <taxon>Opitutales</taxon>
        <taxon>Opitutaceae</taxon>
        <taxon>Lacunisphaera</taxon>
    </lineage>
</organism>
<evidence type="ECO:0000259" key="17">
    <source>
        <dbReference type="Pfam" id="PF05193"/>
    </source>
</evidence>
<dbReference type="GO" id="GO:0004222">
    <property type="term" value="F:metalloendopeptidase activity"/>
    <property type="evidence" value="ECO:0007669"/>
    <property type="project" value="UniProtKB-EC"/>
</dbReference>
<dbReference type="InterPro" id="IPR050626">
    <property type="entry name" value="Peptidase_M16"/>
</dbReference>
<evidence type="ECO:0000256" key="8">
    <source>
        <dbReference type="ARBA" id="ARBA00022801"/>
    </source>
</evidence>
<sequence length="950" mass="105635">MLPRFPSLGRSPRLALVPLLVLALAPLVRAALPADIPPRPQAPNDEAEYRRFTLDNGLKVILLSDPKLNKSSASLAVAAGSYSDPANRQGLAHFLEHMLFLGTEKYPDEADYGNYLKINGGYNNAYTAGDHTNYLLEIRHEAFEGALDRLSQFFIAPLFTPEFTEREMNAVNSENQKNLENDLWRQYQLTNTLYRPGHPANHFSTGNRDTLGGTTREELLAFYHAHYSANTMTLALVGKASLDELEQWARTYFTPIKNQQLKPIDYPADYLPPKAALRIARMEPIKDVRQLTLEFPLGATRPFWPSKPDRLLGFILGHEGEGSLLSALKAEGLATGMGASADANTKDFGSFNATISLTPAGLEKYPRVLELFFAAISRLRSAGYPAYLFQERAAMARLDETFQDKGEGADRAVALANQIRDFPLEIAEREPYLWLQEDPAAYATVLNQIRPDNMLVVLTAKGVPTDKSEPVYGTKYSYTEETGPAYTALLTPPEVAAIQLPKANPFIPASATVLPTQPIQLLDEPALSLLYAQDTEFQRPMVAEVYRFRLPRALASLETSVLLRFYEACIRESLNEVAYTAGQAGLNFSFNAALEGVEIAVEGYDASAPRLLDTIAANLVDFSLPDERFAAIKDRLLRELGNFPRADAYQILLETRRATVREFHFRPDEQLPVAQGVTLAAVRDFARKLYTRGKLEALVHGNVTAADAIAHARRFGAALASQPVADADLLRRRLLAQPAGEALRTNEQLVVNNSAFRREYVLGDDSPEIRAATLVLGNFISEPFFSELRTRQQLGYIVGANAGGEENTNFAYFIIQSGEYPADEVEKRADDFIVKLPLMLSGLPDDAWASIIGGVRAQLEEKDKAIADRAKRLFALGYDRAGDWNRREETLAALDRLTKARTGEILDHALGLSTRQMRTYLGFARQHEAKAPQTPTYTDRPAWKQTRQFK</sequence>
<evidence type="ECO:0000256" key="13">
    <source>
        <dbReference type="ARBA" id="ARBA00033450"/>
    </source>
</evidence>
<keyword evidence="9" id="KW-0862">Zinc</keyword>
<evidence type="ECO:0000256" key="11">
    <source>
        <dbReference type="ARBA" id="ARBA00029597"/>
    </source>
</evidence>
<dbReference type="Gene3D" id="3.30.830.10">
    <property type="entry name" value="Metalloenzyme, LuxS/M16 peptidase-like"/>
    <property type="match status" value="4"/>
</dbReference>
<dbReference type="Pfam" id="PF22456">
    <property type="entry name" value="PqqF-like_C_4"/>
    <property type="match status" value="1"/>
</dbReference>
<dbReference type="FunFam" id="3.30.830.10:FF:000012">
    <property type="entry name" value="Protease 3"/>
    <property type="match status" value="1"/>
</dbReference>
<evidence type="ECO:0000256" key="12">
    <source>
        <dbReference type="ARBA" id="ARBA00031184"/>
    </source>
</evidence>
<dbReference type="RefSeq" id="WP_069960988.1">
    <property type="nucleotide sequence ID" value="NZ_CP016094.1"/>
</dbReference>
<comment type="similarity">
    <text evidence="3 14">Belongs to the peptidase M16 family.</text>
</comment>
<gene>
    <name evidence="20" type="primary">ptrA_1</name>
    <name evidence="20" type="ORF">Verru16b_00710</name>
</gene>
<dbReference type="OrthoDB" id="9811314at2"/>
<feature type="domain" description="Peptidase M16 middle/third" evidence="18">
    <location>
        <begin position="402"/>
        <end position="671"/>
    </location>
</feature>
<dbReference type="EMBL" id="CP016094">
    <property type="protein sequence ID" value="AOS43658.1"/>
    <property type="molecule type" value="Genomic_DNA"/>
</dbReference>
<reference evidence="20 21" key="1">
    <citation type="submission" date="2016-06" db="EMBL/GenBank/DDBJ databases">
        <title>Three novel species with peptidoglycan cell walls form the new genus Lacunisphaera gen. nov. in the family Opitutaceae of the verrucomicrobial subdivision 4.</title>
        <authorList>
            <person name="Rast P."/>
            <person name="Gloeckner I."/>
            <person name="Jogler M."/>
            <person name="Boedeker C."/>
            <person name="Jeske O."/>
            <person name="Wiegand S."/>
            <person name="Reinhardt R."/>
            <person name="Schumann P."/>
            <person name="Rohde M."/>
            <person name="Spring S."/>
            <person name="Gloeckner F.O."/>
            <person name="Jogler C."/>
        </authorList>
    </citation>
    <scope>NUCLEOTIDE SEQUENCE [LARGE SCALE GENOMIC DNA]</scope>
    <source>
        <strain evidence="20 21">IG16b</strain>
    </source>
</reference>
<dbReference type="PANTHER" id="PTHR43690">
    <property type="entry name" value="NARDILYSIN"/>
    <property type="match status" value="1"/>
</dbReference>
<evidence type="ECO:0000256" key="15">
    <source>
        <dbReference type="SAM" id="MobiDB-lite"/>
    </source>
</evidence>
<dbReference type="InterPro" id="IPR001431">
    <property type="entry name" value="Pept_M16_Zn_BS"/>
</dbReference>
<evidence type="ECO:0000256" key="6">
    <source>
        <dbReference type="ARBA" id="ARBA00022670"/>
    </source>
</evidence>
<evidence type="ECO:0000256" key="10">
    <source>
        <dbReference type="ARBA" id="ARBA00023049"/>
    </source>
</evidence>
<feature type="domain" description="Peptidase M16 N-terminal" evidence="16">
    <location>
        <begin position="59"/>
        <end position="197"/>
    </location>
</feature>
<feature type="region of interest" description="Disordered" evidence="15">
    <location>
        <begin position="927"/>
        <end position="950"/>
    </location>
</feature>
<dbReference type="InterPro" id="IPR032632">
    <property type="entry name" value="Peptidase_M16_M"/>
</dbReference>
<proteinExistence type="inferred from homology"/>
<dbReference type="AlphaFoldDB" id="A0A1D8ARY4"/>
<evidence type="ECO:0000256" key="14">
    <source>
        <dbReference type="RuleBase" id="RU004447"/>
    </source>
</evidence>